<feature type="transmembrane region" description="Helical" evidence="1">
    <location>
        <begin position="448"/>
        <end position="471"/>
    </location>
</feature>
<dbReference type="KEGG" id="mcub:MCBB_0318"/>
<dbReference type="PATRIC" id="fig|129848.4.peg.322"/>
<accession>A0A1D3L095</accession>
<dbReference type="RefSeq" id="WP_071905964.1">
    <property type="nucleotide sequence ID" value="NZ_LT607756.1"/>
</dbReference>
<feature type="transmembrane region" description="Helical" evidence="1">
    <location>
        <begin position="410"/>
        <end position="427"/>
    </location>
</feature>
<evidence type="ECO:0000313" key="3">
    <source>
        <dbReference type="Proteomes" id="UP000094707"/>
    </source>
</evidence>
<name>A0A1D3L095_9EURY</name>
<feature type="transmembrane region" description="Helical" evidence="1">
    <location>
        <begin position="198"/>
        <end position="215"/>
    </location>
</feature>
<keyword evidence="1" id="KW-0812">Transmembrane</keyword>
<proteinExistence type="predicted"/>
<dbReference type="STRING" id="118062.MCBB_0318"/>
<dbReference type="Pfam" id="PF09913">
    <property type="entry name" value="DUF2142"/>
    <property type="match status" value="1"/>
</dbReference>
<reference evidence="2 3" key="1">
    <citation type="submission" date="2016-08" db="EMBL/GenBank/DDBJ databases">
        <authorList>
            <person name="Seilhamer J.J."/>
        </authorList>
    </citation>
    <scope>NUCLEOTIDE SEQUENCE [LARGE SCALE GENOMIC DNA]</scope>
    <source>
        <strain evidence="2">Buetzberg</strain>
    </source>
</reference>
<dbReference type="Proteomes" id="UP000094707">
    <property type="component" value="Chromosome I"/>
</dbReference>
<keyword evidence="1" id="KW-0472">Membrane</keyword>
<evidence type="ECO:0000313" key="2">
    <source>
        <dbReference type="EMBL" id="SCG84899.1"/>
    </source>
</evidence>
<feature type="transmembrane region" description="Helical" evidence="1">
    <location>
        <begin position="119"/>
        <end position="139"/>
    </location>
</feature>
<dbReference type="InterPro" id="IPR018674">
    <property type="entry name" value="DUF2142_membrane"/>
</dbReference>
<keyword evidence="1" id="KW-1133">Transmembrane helix</keyword>
<feature type="transmembrane region" description="Helical" evidence="1">
    <location>
        <begin position="346"/>
        <end position="365"/>
    </location>
</feature>
<feature type="transmembrane region" description="Helical" evidence="1">
    <location>
        <begin position="227"/>
        <end position="252"/>
    </location>
</feature>
<evidence type="ECO:0000256" key="1">
    <source>
        <dbReference type="SAM" id="Phobius"/>
    </source>
</evidence>
<feature type="transmembrane region" description="Helical" evidence="1">
    <location>
        <begin position="264"/>
        <end position="281"/>
    </location>
</feature>
<dbReference type="OrthoDB" id="70364at2157"/>
<organism evidence="2 3">
    <name type="scientific">Methanobacterium congolense</name>
    <dbReference type="NCBI Taxonomy" id="118062"/>
    <lineage>
        <taxon>Archaea</taxon>
        <taxon>Methanobacteriati</taxon>
        <taxon>Methanobacteriota</taxon>
        <taxon>Methanomada group</taxon>
        <taxon>Methanobacteria</taxon>
        <taxon>Methanobacteriales</taxon>
        <taxon>Methanobacteriaceae</taxon>
        <taxon>Methanobacterium</taxon>
    </lineage>
</organism>
<gene>
    <name evidence="2" type="ORF">MCBB_0318</name>
</gene>
<protein>
    <submittedName>
        <fullName evidence="2">Putative membrane protein</fullName>
    </submittedName>
</protein>
<feature type="transmembrane region" description="Helical" evidence="1">
    <location>
        <begin position="146"/>
        <end position="167"/>
    </location>
</feature>
<dbReference type="AlphaFoldDB" id="A0A1D3L095"/>
<feature type="transmembrane region" description="Helical" evidence="1">
    <location>
        <begin position="377"/>
        <end position="398"/>
    </location>
</feature>
<feature type="transmembrane region" description="Helical" evidence="1">
    <location>
        <begin position="12"/>
        <end position="32"/>
    </location>
</feature>
<sequence length="472" mass="53228">MINKVREIPPQKIFLIIGIIFGIIFLIVTPPFQVPDEEVHFYKAYTLSEGMLTPEKVGNETGYYVSQSLLYDTQKFRYLRFQPEHKVKTNSIIFSLETPINNNKLVFLDYHNVGVPIPIAYPPIPYLIPALAMGLISFIVNPSVLFLMYIGRLVNLLVWAILIYLAIKISPVHKWVFVLLALMPMTLFQAASLSVDSFTMGICFLTIAFIFKLSFKENNINKKDILILLIFTLLITLSKPGYVIILMGLLMIPIVKFRSKAKKLILLMLVPLTAFISNKLWNSLLVLDTATGGSGRHNSFYSIIADPINFINIVINTINLKFNFYLVTFVGKFGWLDTPLALKTSIAVYLAGIYLGIIILTALIDKNKLNVSLKQKIVAFSTSALLAILIFVSQYTSWTAKGATIIEGVQGRYLLPLTPLIFIILYNNKDKIIIKGKKINLSPKNISLLVIPVVLVYLTVSVFTIISRFYLM</sequence>
<dbReference type="GeneID" id="30411182"/>
<keyword evidence="3" id="KW-1185">Reference proteome</keyword>
<dbReference type="EMBL" id="LT607756">
    <property type="protein sequence ID" value="SCG84899.1"/>
    <property type="molecule type" value="Genomic_DNA"/>
</dbReference>